<dbReference type="GO" id="GO:0016757">
    <property type="term" value="F:glycosyltransferase activity"/>
    <property type="evidence" value="ECO:0007669"/>
    <property type="project" value="UniProtKB-KW"/>
</dbReference>
<keyword evidence="4" id="KW-0735">Signal-anchor</keyword>
<dbReference type="AlphaFoldDB" id="A0A6P5X2G9"/>
<evidence type="ECO:0000256" key="3">
    <source>
        <dbReference type="ARBA" id="ARBA00022676"/>
    </source>
</evidence>
<name>A0A6P5X2G9_DURZI</name>
<evidence type="ECO:0000313" key="8">
    <source>
        <dbReference type="RefSeq" id="XP_022722529.1"/>
    </source>
</evidence>
<evidence type="ECO:0000256" key="2">
    <source>
        <dbReference type="ARBA" id="ARBA00010271"/>
    </source>
</evidence>
<evidence type="ECO:0000256" key="1">
    <source>
        <dbReference type="ARBA" id="ARBA00004323"/>
    </source>
</evidence>
<reference evidence="8" key="1">
    <citation type="submission" date="2025-08" db="UniProtKB">
        <authorList>
            <consortium name="RefSeq"/>
        </authorList>
    </citation>
    <scope>IDENTIFICATION</scope>
    <source>
        <tissue evidence="8">Fruit stalk</tissue>
    </source>
</reference>
<keyword evidence="3 8" id="KW-0808">Transferase</keyword>
<dbReference type="PANTHER" id="PTHR11062:SF402">
    <property type="entry name" value="XYLOGLUCAN GALACTOSYLTRANSFERASE GT15-RELATED"/>
    <property type="match status" value="1"/>
</dbReference>
<dbReference type="InterPro" id="IPR040911">
    <property type="entry name" value="Exostosin_GT47"/>
</dbReference>
<evidence type="ECO:0000256" key="5">
    <source>
        <dbReference type="ARBA" id="ARBA00023034"/>
    </source>
</evidence>
<keyword evidence="5" id="KW-0333">Golgi apparatus</keyword>
<dbReference type="RefSeq" id="XP_022722529.1">
    <property type="nucleotide sequence ID" value="XM_022866794.1"/>
</dbReference>
<comment type="similarity">
    <text evidence="2">Belongs to the glycosyltransferase 47 family.</text>
</comment>
<evidence type="ECO:0000256" key="4">
    <source>
        <dbReference type="ARBA" id="ARBA00022968"/>
    </source>
</evidence>
<sequence length="172" mass="19922">MLKDCQLITRATDKSSMCSYIQNSGLGSQIESSHALDLWNSNWFSTNQILLEVIFRNRMKKYKCLTNDLTLASAVFVPYYAGLHLRNLWGFNTSIRDSSGLDLVKWLAGKPERKRMWGNDHFLISGRIDRDFRRQSNGKSDWGSNFRFLTEYENMSMLTIESGSWKNDFAVP</sequence>
<proteinExistence type="inferred from homology"/>
<dbReference type="GeneID" id="111279765"/>
<keyword evidence="7" id="KW-1185">Reference proteome</keyword>
<gene>
    <name evidence="8" type="primary">LOC111279765</name>
</gene>
<keyword evidence="4" id="KW-0812">Transmembrane</keyword>
<dbReference type="InterPro" id="IPR004263">
    <property type="entry name" value="Exostosin"/>
</dbReference>
<dbReference type="PANTHER" id="PTHR11062">
    <property type="entry name" value="EXOSTOSIN HEPARAN SULFATE GLYCOSYLTRANSFERASE -RELATED"/>
    <property type="match status" value="1"/>
</dbReference>
<comment type="subcellular location">
    <subcellularLocation>
        <location evidence="1">Golgi apparatus membrane</location>
        <topology evidence="1">Single-pass type II membrane protein</topology>
    </subcellularLocation>
</comment>
<dbReference type="OrthoDB" id="1715073at2759"/>
<dbReference type="Proteomes" id="UP000515121">
    <property type="component" value="Unplaced"/>
</dbReference>
<feature type="domain" description="Exostosin GT47" evidence="6">
    <location>
        <begin position="21"/>
        <end position="171"/>
    </location>
</feature>
<dbReference type="GO" id="GO:0000139">
    <property type="term" value="C:Golgi membrane"/>
    <property type="evidence" value="ECO:0007669"/>
    <property type="project" value="UniProtKB-SubCell"/>
</dbReference>
<keyword evidence="3 8" id="KW-0328">Glycosyltransferase</keyword>
<dbReference type="Pfam" id="PF03016">
    <property type="entry name" value="Exostosin_GT47"/>
    <property type="match status" value="1"/>
</dbReference>
<protein>
    <submittedName>
        <fullName evidence="8">Probable xyloglucan galactosyltransferase GT14</fullName>
    </submittedName>
</protein>
<evidence type="ECO:0000313" key="7">
    <source>
        <dbReference type="Proteomes" id="UP000515121"/>
    </source>
</evidence>
<dbReference type="KEGG" id="dzi:111279765"/>
<accession>A0A6P5X2G9</accession>
<organism evidence="7 8">
    <name type="scientific">Durio zibethinus</name>
    <name type="common">Durian</name>
    <dbReference type="NCBI Taxonomy" id="66656"/>
    <lineage>
        <taxon>Eukaryota</taxon>
        <taxon>Viridiplantae</taxon>
        <taxon>Streptophyta</taxon>
        <taxon>Embryophyta</taxon>
        <taxon>Tracheophyta</taxon>
        <taxon>Spermatophyta</taxon>
        <taxon>Magnoliopsida</taxon>
        <taxon>eudicotyledons</taxon>
        <taxon>Gunneridae</taxon>
        <taxon>Pentapetalae</taxon>
        <taxon>rosids</taxon>
        <taxon>malvids</taxon>
        <taxon>Malvales</taxon>
        <taxon>Malvaceae</taxon>
        <taxon>Helicteroideae</taxon>
        <taxon>Durio</taxon>
    </lineage>
</organism>
<evidence type="ECO:0000259" key="6">
    <source>
        <dbReference type="Pfam" id="PF03016"/>
    </source>
</evidence>